<sequence>MNRSRRKELIQLVNKKRSFLSPSIGKTITNKPFRRQSCRCSECGLVGPFQEKQNAQHPQTYIRAHHCKKRKRRMQRRKGTYITSSSLNVGQSENNTIILTNQPKLRKAKTISVTKELQQTIRKGKRLLTKDDQQIKYEFFYNNELKLSKGFLENSQNSQIYETALISFVNFTKSPSFILNSYKNIINESKASSDDEHNQKDFRDKQLQLASPKVNTKNNSMHSRKLTEGMMHSNVNKTVQQFVQSCTTIRVLNSPVRVLNSPVRGLNSPVRVLNSPKPSKQVKLPSINSKQEQNKFSVYLLSSPRKAIMELKNQISSQKKIKVLRK</sequence>
<reference evidence="1" key="1">
    <citation type="submission" date="2021-01" db="EMBL/GenBank/DDBJ databases">
        <authorList>
            <consortium name="Genoscope - CEA"/>
            <person name="William W."/>
        </authorList>
    </citation>
    <scope>NUCLEOTIDE SEQUENCE</scope>
</reference>
<dbReference type="Proteomes" id="UP000692954">
    <property type="component" value="Unassembled WGS sequence"/>
</dbReference>
<accession>A0A8S1RD22</accession>
<name>A0A8S1RD22_9CILI</name>
<organism evidence="1 2">
    <name type="scientific">Paramecium sonneborni</name>
    <dbReference type="NCBI Taxonomy" id="65129"/>
    <lineage>
        <taxon>Eukaryota</taxon>
        <taxon>Sar</taxon>
        <taxon>Alveolata</taxon>
        <taxon>Ciliophora</taxon>
        <taxon>Intramacronucleata</taxon>
        <taxon>Oligohymenophorea</taxon>
        <taxon>Peniculida</taxon>
        <taxon>Parameciidae</taxon>
        <taxon>Paramecium</taxon>
    </lineage>
</organism>
<proteinExistence type="predicted"/>
<keyword evidence="2" id="KW-1185">Reference proteome</keyword>
<comment type="caution">
    <text evidence="1">The sequence shown here is derived from an EMBL/GenBank/DDBJ whole genome shotgun (WGS) entry which is preliminary data.</text>
</comment>
<evidence type="ECO:0000313" key="2">
    <source>
        <dbReference type="Proteomes" id="UP000692954"/>
    </source>
</evidence>
<protein>
    <submittedName>
        <fullName evidence="1">Uncharacterized protein</fullName>
    </submittedName>
</protein>
<dbReference type="AlphaFoldDB" id="A0A8S1RD22"/>
<gene>
    <name evidence="1" type="ORF">PSON_ATCC_30995.1.T1650084</name>
</gene>
<dbReference type="EMBL" id="CAJJDN010000165">
    <property type="protein sequence ID" value="CAD8126191.1"/>
    <property type="molecule type" value="Genomic_DNA"/>
</dbReference>
<evidence type="ECO:0000313" key="1">
    <source>
        <dbReference type="EMBL" id="CAD8126191.1"/>
    </source>
</evidence>